<proteinExistence type="predicted"/>
<dbReference type="SUPFAM" id="SSF48452">
    <property type="entry name" value="TPR-like"/>
    <property type="match status" value="1"/>
</dbReference>
<evidence type="ECO:0000256" key="4">
    <source>
        <dbReference type="SAM" id="MobiDB-lite"/>
    </source>
</evidence>
<dbReference type="GO" id="GO:0000030">
    <property type="term" value="F:mannosyltransferase activity"/>
    <property type="evidence" value="ECO:0007669"/>
    <property type="project" value="TreeGrafter"/>
</dbReference>
<dbReference type="PROSITE" id="PS50293">
    <property type="entry name" value="TPR_REGION"/>
    <property type="match status" value="2"/>
</dbReference>
<evidence type="ECO:0000256" key="2">
    <source>
        <dbReference type="ARBA" id="ARBA00022803"/>
    </source>
</evidence>
<organism evidence="5 6">
    <name type="scientific">bacterium (Candidatus Blackallbacteria) CG17_big_fil_post_rev_8_21_14_2_50_48_46</name>
    <dbReference type="NCBI Taxonomy" id="2014261"/>
    <lineage>
        <taxon>Bacteria</taxon>
        <taxon>Candidatus Blackallbacteria</taxon>
    </lineage>
</organism>
<accession>A0A2M7GA73</accession>
<feature type="repeat" description="TPR" evidence="3">
    <location>
        <begin position="257"/>
        <end position="290"/>
    </location>
</feature>
<feature type="compositionally biased region" description="Low complexity" evidence="4">
    <location>
        <begin position="17"/>
        <end position="34"/>
    </location>
</feature>
<keyword evidence="2 3" id="KW-0802">TPR repeat</keyword>
<dbReference type="PANTHER" id="PTHR44227">
    <property type="match status" value="1"/>
</dbReference>
<dbReference type="PANTHER" id="PTHR44227:SF3">
    <property type="entry name" value="PROTEIN O-MANNOSYL-TRANSFERASE TMTC4"/>
    <property type="match status" value="1"/>
</dbReference>
<dbReference type="Pfam" id="PF14559">
    <property type="entry name" value="TPR_19"/>
    <property type="match status" value="2"/>
</dbReference>
<protein>
    <submittedName>
        <fullName evidence="5">Uncharacterized protein</fullName>
    </submittedName>
</protein>
<dbReference type="EMBL" id="PFFQ01000006">
    <property type="protein sequence ID" value="PIW19041.1"/>
    <property type="molecule type" value="Genomic_DNA"/>
</dbReference>
<dbReference type="InterPro" id="IPR019734">
    <property type="entry name" value="TPR_rpt"/>
</dbReference>
<dbReference type="Gene3D" id="1.25.40.10">
    <property type="entry name" value="Tetratricopeptide repeat domain"/>
    <property type="match status" value="3"/>
</dbReference>
<dbReference type="Proteomes" id="UP000231019">
    <property type="component" value="Unassembled WGS sequence"/>
</dbReference>
<evidence type="ECO:0000313" key="6">
    <source>
        <dbReference type="Proteomes" id="UP000231019"/>
    </source>
</evidence>
<dbReference type="GO" id="GO:0035269">
    <property type="term" value="P:protein O-linked glycosylation via mannose"/>
    <property type="evidence" value="ECO:0007669"/>
    <property type="project" value="TreeGrafter"/>
</dbReference>
<dbReference type="AlphaFoldDB" id="A0A2M7GA73"/>
<keyword evidence="1" id="KW-0677">Repeat</keyword>
<feature type="region of interest" description="Disordered" evidence="4">
    <location>
        <begin position="17"/>
        <end position="39"/>
    </location>
</feature>
<feature type="repeat" description="TPR" evidence="3">
    <location>
        <begin position="189"/>
        <end position="222"/>
    </location>
</feature>
<feature type="repeat" description="TPR" evidence="3">
    <location>
        <begin position="155"/>
        <end position="188"/>
    </location>
</feature>
<gene>
    <name evidence="5" type="ORF">COW36_02715</name>
</gene>
<evidence type="ECO:0000256" key="1">
    <source>
        <dbReference type="ARBA" id="ARBA00022737"/>
    </source>
</evidence>
<reference evidence="5 6" key="1">
    <citation type="submission" date="2017-09" db="EMBL/GenBank/DDBJ databases">
        <title>Depth-based differentiation of microbial function through sediment-hosted aquifers and enrichment of novel symbionts in the deep terrestrial subsurface.</title>
        <authorList>
            <person name="Probst A.J."/>
            <person name="Ladd B."/>
            <person name="Jarett J.K."/>
            <person name="Geller-Mcgrath D.E."/>
            <person name="Sieber C.M."/>
            <person name="Emerson J.B."/>
            <person name="Anantharaman K."/>
            <person name="Thomas B.C."/>
            <person name="Malmstrom R."/>
            <person name="Stieglmeier M."/>
            <person name="Klingl A."/>
            <person name="Woyke T."/>
            <person name="Ryan C.M."/>
            <person name="Banfield J.F."/>
        </authorList>
    </citation>
    <scope>NUCLEOTIDE SEQUENCE [LARGE SCALE GENOMIC DNA]</scope>
    <source>
        <strain evidence="5">CG17_big_fil_post_rev_8_21_14_2_50_48_46</strain>
    </source>
</reference>
<dbReference type="GO" id="GO:0030968">
    <property type="term" value="P:endoplasmic reticulum unfolded protein response"/>
    <property type="evidence" value="ECO:0007669"/>
    <property type="project" value="TreeGrafter"/>
</dbReference>
<evidence type="ECO:0000256" key="3">
    <source>
        <dbReference type="PROSITE-ProRule" id="PRU00339"/>
    </source>
</evidence>
<name>A0A2M7GA73_9BACT</name>
<evidence type="ECO:0000313" key="5">
    <source>
        <dbReference type="EMBL" id="PIW19041.1"/>
    </source>
</evidence>
<comment type="caution">
    <text evidence="5">The sequence shown here is derived from an EMBL/GenBank/DDBJ whole genome shotgun (WGS) entry which is preliminary data.</text>
</comment>
<dbReference type="SMART" id="SM00028">
    <property type="entry name" value="TPR"/>
    <property type="match status" value="6"/>
</dbReference>
<feature type="repeat" description="TPR" evidence="3">
    <location>
        <begin position="121"/>
        <end position="154"/>
    </location>
</feature>
<feature type="repeat" description="TPR" evidence="3">
    <location>
        <begin position="291"/>
        <end position="324"/>
    </location>
</feature>
<sequence length="342" mass="39260">MAQDHARIKLNIFMAEPKSPFSSPSSSGSESAFSLPEEELRRDSGGDLISPEAYAHLRQGISLFKQQRLEESENEVVHAIDLHPPLSPLYNVFALLKIARRAVDSLKQSVYLALTTSPEFMDEFVREGIKLLAEERFAEAEEQFKKAIALNPNNTDAHFRLGFTYVSQKNYSRAIEVFEQLILMDPENLNAFFMLGMAYSEMREYYPSISNLQYALRLEPAFVEARLTLADAYHNQGKYLISLRELEHLEGLIPQEDTTYLHRGMILLELERFEEAVPYFEKVIELKPDVIEAHELLVGLYENLGNFERAMFLAERTLALQPENQDMQYALERLQNKLSPSA</sequence>
<dbReference type="InterPro" id="IPR052346">
    <property type="entry name" value="O-mannosyl-transferase_TMTC"/>
</dbReference>
<dbReference type="InterPro" id="IPR011990">
    <property type="entry name" value="TPR-like_helical_dom_sf"/>
</dbReference>
<dbReference type="PROSITE" id="PS50005">
    <property type="entry name" value="TPR"/>
    <property type="match status" value="5"/>
</dbReference>